<protein>
    <submittedName>
        <fullName evidence="1">Uncharacterized protein</fullName>
    </submittedName>
</protein>
<keyword evidence="2" id="KW-1185">Reference proteome</keyword>
<name>A0AAN8TC40_SOLBU</name>
<organism evidence="1 2">
    <name type="scientific">Solanum bulbocastanum</name>
    <name type="common">Wild potato</name>
    <dbReference type="NCBI Taxonomy" id="147425"/>
    <lineage>
        <taxon>Eukaryota</taxon>
        <taxon>Viridiplantae</taxon>
        <taxon>Streptophyta</taxon>
        <taxon>Embryophyta</taxon>
        <taxon>Tracheophyta</taxon>
        <taxon>Spermatophyta</taxon>
        <taxon>Magnoliopsida</taxon>
        <taxon>eudicotyledons</taxon>
        <taxon>Gunneridae</taxon>
        <taxon>Pentapetalae</taxon>
        <taxon>asterids</taxon>
        <taxon>lamiids</taxon>
        <taxon>Solanales</taxon>
        <taxon>Solanaceae</taxon>
        <taxon>Solanoideae</taxon>
        <taxon>Solaneae</taxon>
        <taxon>Solanum</taxon>
    </lineage>
</organism>
<reference evidence="1 2" key="1">
    <citation type="submission" date="2024-02" db="EMBL/GenBank/DDBJ databases">
        <title>de novo genome assembly of Solanum bulbocastanum strain 11H21.</title>
        <authorList>
            <person name="Hosaka A.J."/>
        </authorList>
    </citation>
    <scope>NUCLEOTIDE SEQUENCE [LARGE SCALE GENOMIC DNA]</scope>
    <source>
        <tissue evidence="1">Young leaves</tissue>
    </source>
</reference>
<dbReference type="AlphaFoldDB" id="A0AAN8TC40"/>
<comment type="caution">
    <text evidence="1">The sequence shown here is derived from an EMBL/GenBank/DDBJ whole genome shotgun (WGS) entry which is preliminary data.</text>
</comment>
<gene>
    <name evidence="1" type="ORF">RDI58_017895</name>
</gene>
<proteinExistence type="predicted"/>
<dbReference type="Proteomes" id="UP001371456">
    <property type="component" value="Unassembled WGS sequence"/>
</dbReference>
<dbReference type="EMBL" id="JBANQN010000007">
    <property type="protein sequence ID" value="KAK6784440.1"/>
    <property type="molecule type" value="Genomic_DNA"/>
</dbReference>
<sequence length="74" mass="8272">MKPLKIENEVGFNMKSTMRYTFVMPGAIEKGQGQGLKSLCEKGSTPSKSLLPQSSELVKKYIKEIETSKKFCVL</sequence>
<evidence type="ECO:0000313" key="2">
    <source>
        <dbReference type="Proteomes" id="UP001371456"/>
    </source>
</evidence>
<evidence type="ECO:0000313" key="1">
    <source>
        <dbReference type="EMBL" id="KAK6784440.1"/>
    </source>
</evidence>
<accession>A0AAN8TC40</accession>